<evidence type="ECO:0000256" key="6">
    <source>
        <dbReference type="PROSITE-ProRule" id="PRU00472"/>
    </source>
</evidence>
<evidence type="ECO:0000259" key="9">
    <source>
        <dbReference type="PROSITE" id="PS51133"/>
    </source>
</evidence>
<dbReference type="CDD" id="cd13749">
    <property type="entry name" value="Zn-ribbon_TFIIS"/>
    <property type="match status" value="1"/>
</dbReference>
<evidence type="ECO:0000313" key="12">
    <source>
        <dbReference type="EMBL" id="KAK9193687.1"/>
    </source>
</evidence>
<dbReference type="Gene3D" id="1.20.930.10">
    <property type="entry name" value="Conserved domain common to transcription factors TFIIS, elongin A, CRSP70"/>
    <property type="match status" value="1"/>
</dbReference>
<evidence type="ECO:0000259" key="11">
    <source>
        <dbReference type="PROSITE" id="PS51321"/>
    </source>
</evidence>
<name>A0AAP0M322_9ROSI</name>
<protein>
    <recommendedName>
        <fullName evidence="14">Transcription elongation factor TFIIS</fullName>
    </recommendedName>
</protein>
<dbReference type="InterPro" id="IPR006289">
    <property type="entry name" value="TFSII"/>
</dbReference>
<dbReference type="InterPro" id="IPR003618">
    <property type="entry name" value="TFIIS_cen_dom"/>
</dbReference>
<dbReference type="InterPro" id="IPR017923">
    <property type="entry name" value="TFIIS_N"/>
</dbReference>
<dbReference type="PROSITE" id="PS51133">
    <property type="entry name" value="ZF_TFIIS_2"/>
    <property type="match status" value="1"/>
</dbReference>
<dbReference type="FunFam" id="2.20.25.10:FF:000001">
    <property type="entry name" value="Probable Transcription elongation factor S-II"/>
    <property type="match status" value="1"/>
</dbReference>
<feature type="region of interest" description="Disordered" evidence="8">
    <location>
        <begin position="212"/>
        <end position="232"/>
    </location>
</feature>
<dbReference type="SUPFAM" id="SSF46942">
    <property type="entry name" value="Elongation factor TFIIS domain 2"/>
    <property type="match status" value="1"/>
</dbReference>
<dbReference type="PANTHER" id="PTHR11477:SF0">
    <property type="entry name" value="IP08861P-RELATED"/>
    <property type="match status" value="1"/>
</dbReference>
<dbReference type="PROSITE" id="PS51321">
    <property type="entry name" value="TFIIS_CENTRAL"/>
    <property type="match status" value="1"/>
</dbReference>
<keyword evidence="5 7" id="KW-0539">Nucleus</keyword>
<feature type="domain" description="TFIIS N-terminal" evidence="10">
    <location>
        <begin position="10"/>
        <end position="208"/>
    </location>
</feature>
<dbReference type="Pfam" id="PF01096">
    <property type="entry name" value="Zn_ribbon_TFIIS"/>
    <property type="match status" value="1"/>
</dbReference>
<dbReference type="InterPro" id="IPR035441">
    <property type="entry name" value="TFIIS/LEDGF_dom_sf"/>
</dbReference>
<reference evidence="12 13" key="1">
    <citation type="submission" date="2024-05" db="EMBL/GenBank/DDBJ databases">
        <title>Haplotype-resolved chromosome-level genome assembly of Huyou (Citrus changshanensis).</title>
        <authorList>
            <person name="Miao C."/>
            <person name="Chen W."/>
            <person name="Wu Y."/>
            <person name="Wang L."/>
            <person name="Zhao S."/>
            <person name="Grierson D."/>
            <person name="Xu C."/>
            <person name="Chen K."/>
        </authorList>
    </citation>
    <scope>NUCLEOTIDE SEQUENCE [LARGE SCALE GENOMIC DNA]</scope>
    <source>
        <strain evidence="12">01-14</strain>
        <tissue evidence="12">Leaf</tissue>
    </source>
</reference>
<feature type="domain" description="TFIIS central" evidence="11">
    <location>
        <begin position="327"/>
        <end position="450"/>
    </location>
</feature>
<feature type="domain" description="TFIIS-type" evidence="9">
    <location>
        <begin position="453"/>
        <end position="493"/>
    </location>
</feature>
<dbReference type="SUPFAM" id="SSF57783">
    <property type="entry name" value="Zinc beta-ribbon"/>
    <property type="match status" value="1"/>
</dbReference>
<keyword evidence="3 6" id="KW-0863">Zinc-finger</keyword>
<dbReference type="NCBIfam" id="TIGR01385">
    <property type="entry name" value="TFSII"/>
    <property type="match status" value="1"/>
</dbReference>
<dbReference type="SMART" id="SM00440">
    <property type="entry name" value="ZnF_C2C2"/>
    <property type="match status" value="1"/>
</dbReference>
<proteinExistence type="predicted"/>
<dbReference type="GO" id="GO:0008270">
    <property type="term" value="F:zinc ion binding"/>
    <property type="evidence" value="ECO:0007669"/>
    <property type="project" value="UniProtKB-KW"/>
</dbReference>
<dbReference type="GO" id="GO:0005634">
    <property type="term" value="C:nucleus"/>
    <property type="evidence" value="ECO:0007669"/>
    <property type="project" value="UniProtKB-SubCell"/>
</dbReference>
<organism evidence="12 13">
    <name type="scientific">Citrus x changshan-huyou</name>
    <dbReference type="NCBI Taxonomy" id="2935761"/>
    <lineage>
        <taxon>Eukaryota</taxon>
        <taxon>Viridiplantae</taxon>
        <taxon>Streptophyta</taxon>
        <taxon>Embryophyta</taxon>
        <taxon>Tracheophyta</taxon>
        <taxon>Spermatophyta</taxon>
        <taxon>Magnoliopsida</taxon>
        <taxon>eudicotyledons</taxon>
        <taxon>Gunneridae</taxon>
        <taxon>Pentapetalae</taxon>
        <taxon>rosids</taxon>
        <taxon>malvids</taxon>
        <taxon>Sapindales</taxon>
        <taxon>Rutaceae</taxon>
        <taxon>Aurantioideae</taxon>
        <taxon>Citrus</taxon>
    </lineage>
</organism>
<evidence type="ECO:0000256" key="5">
    <source>
        <dbReference type="ARBA" id="ARBA00023242"/>
    </source>
</evidence>
<keyword evidence="13" id="KW-1185">Reference proteome</keyword>
<evidence type="ECO:0000256" key="7">
    <source>
        <dbReference type="PROSITE-ProRule" id="PRU00649"/>
    </source>
</evidence>
<evidence type="ECO:0000313" key="13">
    <source>
        <dbReference type="Proteomes" id="UP001428341"/>
    </source>
</evidence>
<feature type="compositionally biased region" description="Polar residues" evidence="8">
    <location>
        <begin position="215"/>
        <end position="226"/>
    </location>
</feature>
<evidence type="ECO:0000256" key="1">
    <source>
        <dbReference type="ARBA" id="ARBA00004123"/>
    </source>
</evidence>
<accession>A0AAP0M322</accession>
<dbReference type="PROSITE" id="PS51319">
    <property type="entry name" value="TFIIS_N"/>
    <property type="match status" value="1"/>
</dbReference>
<evidence type="ECO:0000256" key="8">
    <source>
        <dbReference type="SAM" id="MobiDB-lite"/>
    </source>
</evidence>
<comment type="subcellular location">
    <subcellularLocation>
        <location evidence="1 7">Nucleus</location>
    </subcellularLocation>
</comment>
<dbReference type="Gene3D" id="2.20.25.10">
    <property type="match status" value="1"/>
</dbReference>
<dbReference type="SUPFAM" id="SSF47676">
    <property type="entry name" value="Conserved domain common to transcription factors TFIIS, elongin A, CRSP70"/>
    <property type="match status" value="1"/>
</dbReference>
<dbReference type="InterPro" id="IPR036575">
    <property type="entry name" value="TFIIS_cen_dom_sf"/>
</dbReference>
<evidence type="ECO:0000256" key="2">
    <source>
        <dbReference type="ARBA" id="ARBA00022723"/>
    </source>
</evidence>
<gene>
    <name evidence="12" type="ORF">WN944_004384</name>
</gene>
<dbReference type="GO" id="GO:0003676">
    <property type="term" value="F:nucleic acid binding"/>
    <property type="evidence" value="ECO:0007669"/>
    <property type="project" value="InterPro"/>
</dbReference>
<dbReference type="PANTHER" id="PTHR11477">
    <property type="entry name" value="TRANSCRIPTION FACTOR S-II ZINC FINGER DOMAIN-CONTAINING PROTEIN"/>
    <property type="match status" value="1"/>
</dbReference>
<dbReference type="GO" id="GO:0006368">
    <property type="term" value="P:transcription elongation by RNA polymerase II"/>
    <property type="evidence" value="ECO:0007669"/>
    <property type="project" value="InterPro"/>
</dbReference>
<dbReference type="Proteomes" id="UP001428341">
    <property type="component" value="Unassembled WGS sequence"/>
</dbReference>
<evidence type="ECO:0000256" key="3">
    <source>
        <dbReference type="ARBA" id="ARBA00022771"/>
    </source>
</evidence>
<evidence type="ECO:0000259" key="10">
    <source>
        <dbReference type="PROSITE" id="PS51319"/>
    </source>
</evidence>
<dbReference type="EMBL" id="JBCGBO010000006">
    <property type="protein sequence ID" value="KAK9193687.1"/>
    <property type="molecule type" value="Genomic_DNA"/>
</dbReference>
<evidence type="ECO:0008006" key="14">
    <source>
        <dbReference type="Google" id="ProtNLM"/>
    </source>
</evidence>
<dbReference type="InterPro" id="IPR001222">
    <property type="entry name" value="Znf_TFIIS"/>
</dbReference>
<keyword evidence="4" id="KW-0862">Zinc</keyword>
<dbReference type="Gene3D" id="1.10.472.30">
    <property type="entry name" value="Transcription elongation factor S-II, central domain"/>
    <property type="match status" value="1"/>
</dbReference>
<dbReference type="PROSITE" id="PS00466">
    <property type="entry name" value="ZF_TFIIS_1"/>
    <property type="match status" value="1"/>
</dbReference>
<dbReference type="AlphaFoldDB" id="A0AAP0M322"/>
<dbReference type="Pfam" id="PF07500">
    <property type="entry name" value="TFIIS_M"/>
    <property type="match status" value="1"/>
</dbReference>
<dbReference type="SMART" id="SM00510">
    <property type="entry name" value="TFS2M"/>
    <property type="match status" value="1"/>
</dbReference>
<sequence length="495" mass="54454">MEQELVELFDAAKKAADSAAIDGVSSGGPEVSRCVDALKRLKSFPVTYDVLVSTQVLLGDLVPILGCGHTFISINLILLVDQFSCLCRVIVVFACGTVLCAAEVAEPGSSITSCFFTILITCRCSLLLHLEAVFGLKDSGTLARLNAFLDPDSIAFLCCCEVLICCCQSASVPDVGKRLRPLTKHPREKIQIVASNLLDIWKKIVIEETTRNKKNGSTGDKSSVTTGVVKPDSGKIDKVQKTSAVKVEKVSTAETVKVEKTGSVSRSESVQVEKKETNGDSVMDRGEAVKVEKIIEEEKQAPSVRKPSQGTIATPKLTQLIKCNDSSRDKIRELLANALSKVTSEADEEIIDEVNACDPIRVAVSVESVMFEKLGRSTGAEKLKYRSIMFNIRDEKNPDLRKRVLLGEVTPERLVTMSPEEMASDERQRQIENIKEKALFECQRGGEATATTDQFKCSRCGQRKCTYYQMQTRSADEPMTTYVTCVNCSKRWKFC</sequence>
<keyword evidence="2" id="KW-0479">Metal-binding</keyword>
<comment type="caution">
    <text evidence="12">The sequence shown here is derived from an EMBL/GenBank/DDBJ whole genome shotgun (WGS) entry which is preliminary data.</text>
</comment>
<evidence type="ECO:0000256" key="4">
    <source>
        <dbReference type="ARBA" id="ARBA00022833"/>
    </source>
</evidence>